<evidence type="ECO:0000256" key="5">
    <source>
        <dbReference type="ARBA" id="ARBA00022741"/>
    </source>
</evidence>
<dbReference type="InterPro" id="IPR005762">
    <property type="entry name" value="MurD"/>
</dbReference>
<evidence type="ECO:0000256" key="3">
    <source>
        <dbReference type="ARBA" id="ARBA00022490"/>
    </source>
</evidence>
<keyword evidence="3 7" id="KW-0963">Cytoplasm</keyword>
<evidence type="ECO:0000256" key="2">
    <source>
        <dbReference type="ARBA" id="ARBA00004752"/>
    </source>
</evidence>
<organism evidence="11 12">
    <name type="scientific">Kytococcus sedentarius (strain ATCC 14392 / DSM 20547 / JCM 11482 / CCUG 33030 / NBRC 15357 / NCTC 11040 / CCM 314 / 541)</name>
    <name type="common">Micrococcus sedentarius</name>
    <dbReference type="NCBI Taxonomy" id="478801"/>
    <lineage>
        <taxon>Bacteria</taxon>
        <taxon>Bacillati</taxon>
        <taxon>Actinomycetota</taxon>
        <taxon>Actinomycetes</taxon>
        <taxon>Micrococcales</taxon>
        <taxon>Kytococcaceae</taxon>
        <taxon>Kytococcus</taxon>
    </lineage>
</organism>
<dbReference type="Gene3D" id="3.40.50.720">
    <property type="entry name" value="NAD(P)-binding Rossmann-like Domain"/>
    <property type="match status" value="1"/>
</dbReference>
<feature type="binding site" evidence="7">
    <location>
        <begin position="163"/>
        <end position="169"/>
    </location>
    <ligand>
        <name>ATP</name>
        <dbReference type="ChEBI" id="CHEBI:30616"/>
    </ligand>
</feature>
<evidence type="ECO:0000259" key="9">
    <source>
        <dbReference type="Pfam" id="PF02875"/>
    </source>
</evidence>
<keyword evidence="5 7" id="KW-0547">Nucleotide-binding</keyword>
<comment type="subcellular location">
    <subcellularLocation>
        <location evidence="1 7 8">Cytoplasm</location>
    </subcellularLocation>
</comment>
<dbReference type="AlphaFoldDB" id="C7NIN6"/>
<dbReference type="STRING" id="478801.Ksed_16590"/>
<dbReference type="GO" id="GO:0005737">
    <property type="term" value="C:cytoplasm"/>
    <property type="evidence" value="ECO:0007669"/>
    <property type="project" value="UniProtKB-SubCell"/>
</dbReference>
<comment type="catalytic activity">
    <reaction evidence="7 8">
        <text>UDP-N-acetyl-alpha-D-muramoyl-L-alanine + D-glutamate + ATP = UDP-N-acetyl-alpha-D-muramoyl-L-alanyl-D-glutamate + ADP + phosphate + H(+)</text>
        <dbReference type="Rhea" id="RHEA:16429"/>
        <dbReference type="ChEBI" id="CHEBI:15378"/>
        <dbReference type="ChEBI" id="CHEBI:29986"/>
        <dbReference type="ChEBI" id="CHEBI:30616"/>
        <dbReference type="ChEBI" id="CHEBI:43474"/>
        <dbReference type="ChEBI" id="CHEBI:83898"/>
        <dbReference type="ChEBI" id="CHEBI:83900"/>
        <dbReference type="ChEBI" id="CHEBI:456216"/>
        <dbReference type="EC" id="6.3.2.9"/>
    </reaction>
</comment>
<dbReference type="NCBIfam" id="TIGR01087">
    <property type="entry name" value="murD"/>
    <property type="match status" value="1"/>
</dbReference>
<reference evidence="11 12" key="1">
    <citation type="journal article" date="2009" name="Stand. Genomic Sci.">
        <title>Complete genome sequence of Kytococcus sedentarius type strain (541).</title>
        <authorList>
            <person name="Sims D."/>
            <person name="Brettin T."/>
            <person name="Detter J.C."/>
            <person name="Han C."/>
            <person name="Lapidus A."/>
            <person name="Copeland A."/>
            <person name="Glavina Del Rio T."/>
            <person name="Nolan M."/>
            <person name="Chen F."/>
            <person name="Lucas S."/>
            <person name="Tice H."/>
            <person name="Cheng J.F."/>
            <person name="Bruce D."/>
            <person name="Goodwin L."/>
            <person name="Pitluck S."/>
            <person name="Ovchinnikova G."/>
            <person name="Pati A."/>
            <person name="Ivanova N."/>
            <person name="Mavrommatis K."/>
            <person name="Chen A."/>
            <person name="Palaniappan K."/>
            <person name="D'haeseleer P."/>
            <person name="Chain P."/>
            <person name="Bristow J."/>
            <person name="Eisen J.A."/>
            <person name="Markowitz V."/>
            <person name="Hugenholtz P."/>
            <person name="Schneider S."/>
            <person name="Goker M."/>
            <person name="Pukall R."/>
            <person name="Kyrpides N.C."/>
            <person name="Klenk H.P."/>
        </authorList>
    </citation>
    <scope>NUCLEOTIDE SEQUENCE [LARGE SCALE GENOMIC DNA]</scope>
    <source>
        <strain evidence="12">ATCC 14392 / DSM 20547 / JCM 11482 / CCUG 33030 / NBRC 15357 / NCTC 11040 / CCM 314 / 541</strain>
    </source>
</reference>
<dbReference type="Gene3D" id="3.40.1190.10">
    <property type="entry name" value="Mur-like, catalytic domain"/>
    <property type="match status" value="1"/>
</dbReference>
<dbReference type="HOGENOM" id="CLU_032540_0_0_11"/>
<dbReference type="HAMAP" id="MF_00639">
    <property type="entry name" value="MurD"/>
    <property type="match status" value="1"/>
</dbReference>
<dbReference type="SUPFAM" id="SSF53623">
    <property type="entry name" value="MurD-like peptide ligases, catalytic domain"/>
    <property type="match status" value="1"/>
</dbReference>
<dbReference type="SUPFAM" id="SSF53244">
    <property type="entry name" value="MurD-like peptide ligases, peptide-binding domain"/>
    <property type="match status" value="1"/>
</dbReference>
<dbReference type="UniPathway" id="UPA00219"/>
<dbReference type="EC" id="6.3.2.9" evidence="7 8"/>
<dbReference type="GO" id="GO:0071555">
    <property type="term" value="P:cell wall organization"/>
    <property type="evidence" value="ECO:0007669"/>
    <property type="project" value="UniProtKB-KW"/>
</dbReference>
<keyword evidence="7 8" id="KW-0133">Cell shape</keyword>
<keyword evidence="7 8" id="KW-0961">Cell wall biogenesis/degradation</keyword>
<comment type="pathway">
    <text evidence="2 7 8">Cell wall biogenesis; peptidoglycan biosynthesis.</text>
</comment>
<evidence type="ECO:0000256" key="6">
    <source>
        <dbReference type="ARBA" id="ARBA00022840"/>
    </source>
</evidence>
<evidence type="ECO:0000256" key="1">
    <source>
        <dbReference type="ARBA" id="ARBA00004496"/>
    </source>
</evidence>
<gene>
    <name evidence="7" type="primary">murD</name>
    <name evidence="11" type="ordered locus">Ksed_16590</name>
</gene>
<dbReference type="GO" id="GO:0008764">
    <property type="term" value="F:UDP-N-acetylmuramoylalanine-D-glutamate ligase activity"/>
    <property type="evidence" value="ECO:0007669"/>
    <property type="project" value="UniProtKB-UniRule"/>
</dbReference>
<keyword evidence="6 7" id="KW-0067">ATP-binding</keyword>
<evidence type="ECO:0000313" key="11">
    <source>
        <dbReference type="EMBL" id="ACV06674.1"/>
    </source>
</evidence>
<dbReference type="PANTHER" id="PTHR43692:SF1">
    <property type="entry name" value="UDP-N-ACETYLMURAMOYLALANINE--D-GLUTAMATE LIGASE"/>
    <property type="match status" value="1"/>
</dbReference>
<dbReference type="GO" id="GO:0005524">
    <property type="term" value="F:ATP binding"/>
    <property type="evidence" value="ECO:0007669"/>
    <property type="project" value="UniProtKB-UniRule"/>
</dbReference>
<dbReference type="eggNOG" id="COG0771">
    <property type="taxonomic scope" value="Bacteria"/>
</dbReference>
<keyword evidence="7 8" id="KW-0132">Cell division</keyword>
<evidence type="ECO:0000256" key="7">
    <source>
        <dbReference type="HAMAP-Rule" id="MF_00639"/>
    </source>
</evidence>
<keyword evidence="12" id="KW-1185">Reference proteome</keyword>
<dbReference type="GO" id="GO:0009252">
    <property type="term" value="P:peptidoglycan biosynthetic process"/>
    <property type="evidence" value="ECO:0007669"/>
    <property type="project" value="UniProtKB-UniRule"/>
</dbReference>
<dbReference type="RefSeq" id="WP_015779619.1">
    <property type="nucleotide sequence ID" value="NC_013169.1"/>
</dbReference>
<dbReference type="Pfam" id="PF02875">
    <property type="entry name" value="Mur_ligase_C"/>
    <property type="match status" value="1"/>
</dbReference>
<proteinExistence type="inferred from homology"/>
<dbReference type="InterPro" id="IPR036615">
    <property type="entry name" value="Mur_ligase_C_dom_sf"/>
</dbReference>
<protein>
    <recommendedName>
        <fullName evidence="7 8">UDP-N-acetylmuramoylalanine--D-glutamate ligase</fullName>
        <ecNumber evidence="7 8">6.3.2.9</ecNumber>
    </recommendedName>
    <alternativeName>
        <fullName evidence="7">D-glutamic acid-adding enzyme</fullName>
    </alternativeName>
    <alternativeName>
        <fullName evidence="7">UDP-N-acetylmuramoyl-L-alanyl-D-glutamate synthetase</fullName>
    </alternativeName>
</protein>
<keyword evidence="7 8" id="KW-0131">Cell cycle</keyword>
<evidence type="ECO:0000259" key="10">
    <source>
        <dbReference type="Pfam" id="PF08245"/>
    </source>
</evidence>
<name>C7NIN6_KYTSD</name>
<dbReference type="Proteomes" id="UP000006666">
    <property type="component" value="Chromosome"/>
</dbReference>
<dbReference type="InterPro" id="IPR004101">
    <property type="entry name" value="Mur_ligase_C"/>
</dbReference>
<feature type="domain" description="Mur ligase central" evidence="10">
    <location>
        <begin position="161"/>
        <end position="350"/>
    </location>
</feature>
<dbReference type="EMBL" id="CP001686">
    <property type="protein sequence ID" value="ACV06674.1"/>
    <property type="molecule type" value="Genomic_DNA"/>
</dbReference>
<comment type="function">
    <text evidence="7 8">Cell wall formation. Catalyzes the addition of glutamate to the nucleotide precursor UDP-N-acetylmuramoyl-L-alanine (UMA).</text>
</comment>
<dbReference type="GO" id="GO:0051301">
    <property type="term" value="P:cell division"/>
    <property type="evidence" value="ECO:0007669"/>
    <property type="project" value="UniProtKB-KW"/>
</dbReference>
<dbReference type="SUPFAM" id="SSF51984">
    <property type="entry name" value="MurCD N-terminal domain"/>
    <property type="match status" value="1"/>
</dbReference>
<sequence>MAGLVPLETGFASPEPRGGRLTCREADWAGLRVVVVGLGVSGFAAADALLEQQARVTVLEGKEPEPGTQLAERARLLGILGAELVTGEAAAGWFATGDHAVAACTKALDEQGAEVVVTSPGLRPSTPLLEAARRAGIPVWSEVELAWRMRPSQGAAPWLCVTGTNGKTTVVRMLTAMLEAGGERAVAAGNVGTPIMEAILDPTRFGAIAVELSSFQLHHTWTVSPEASCVLNIAADHVDWHGSIEAYAGDKGRIHHNAQVAAVYNVQDEVTRTLVEQADVVEGCRAVGFGLGTPGLSELGLVEDVLADRAFVDDRQNSAAELGTLEDLTRDGVAPAPHLVANALAAAALARAHGVQPAAIRAGLRAFRADPHRMETVLVADGITWVDDSKATNPHAAAAALTASDRIVWVAGGDLKGAEVDELVAAVADRLQAVVLLGKDARVIAEAVARHAPEVPVDHIEHTDPRRAVTDAVTAATARAAAGDMVLLAPAAASIDMFSNYGERGDLFAQEVRRLHGGQDDGPDRADG</sequence>
<dbReference type="Gene3D" id="3.90.190.20">
    <property type="entry name" value="Mur ligase, C-terminal domain"/>
    <property type="match status" value="1"/>
</dbReference>
<evidence type="ECO:0000313" key="12">
    <source>
        <dbReference type="Proteomes" id="UP000006666"/>
    </source>
</evidence>
<dbReference type="InterPro" id="IPR036565">
    <property type="entry name" value="Mur-like_cat_sf"/>
</dbReference>
<feature type="domain" description="Mur ligase C-terminal" evidence="9">
    <location>
        <begin position="372"/>
        <end position="491"/>
    </location>
</feature>
<evidence type="ECO:0000256" key="8">
    <source>
        <dbReference type="RuleBase" id="RU003664"/>
    </source>
</evidence>
<dbReference type="GO" id="GO:0008360">
    <property type="term" value="P:regulation of cell shape"/>
    <property type="evidence" value="ECO:0007669"/>
    <property type="project" value="UniProtKB-KW"/>
</dbReference>
<dbReference type="PANTHER" id="PTHR43692">
    <property type="entry name" value="UDP-N-ACETYLMURAMOYLALANINE--D-GLUTAMATE LIGASE"/>
    <property type="match status" value="1"/>
</dbReference>
<dbReference type="Pfam" id="PF21799">
    <property type="entry name" value="MurD-like_N"/>
    <property type="match status" value="1"/>
</dbReference>
<keyword evidence="7 8" id="KW-0573">Peptidoglycan synthesis</keyword>
<dbReference type="Pfam" id="PF08245">
    <property type="entry name" value="Mur_ligase_M"/>
    <property type="match status" value="1"/>
</dbReference>
<dbReference type="KEGG" id="kse:Ksed_16590"/>
<evidence type="ECO:0000256" key="4">
    <source>
        <dbReference type="ARBA" id="ARBA00022598"/>
    </source>
</evidence>
<dbReference type="InterPro" id="IPR013221">
    <property type="entry name" value="Mur_ligase_cen"/>
</dbReference>
<comment type="similarity">
    <text evidence="7">Belongs to the MurCDEF family.</text>
</comment>
<accession>C7NIN6</accession>
<keyword evidence="4 7" id="KW-0436">Ligase</keyword>